<name>A0A2D3UNM0_9PEZI</name>
<dbReference type="InterPro" id="IPR014472">
    <property type="entry name" value="CHOPT"/>
</dbReference>
<proteinExistence type="inferred from homology"/>
<dbReference type="PANTHER" id="PTHR10414:SF37">
    <property type="entry name" value="BB IN A BOXCAR, ISOFORM C"/>
    <property type="match status" value="1"/>
</dbReference>
<dbReference type="GeneID" id="35597584"/>
<feature type="transmembrane region" description="Helical" evidence="4">
    <location>
        <begin position="42"/>
        <end position="65"/>
    </location>
</feature>
<protein>
    <recommendedName>
        <fullName evidence="7">Ethanolaminephosphotransferase</fullName>
    </recommendedName>
</protein>
<dbReference type="RefSeq" id="XP_023623424.1">
    <property type="nucleotide sequence ID" value="XM_023767656.1"/>
</dbReference>
<dbReference type="InterPro" id="IPR043130">
    <property type="entry name" value="CDP-OH_PTrfase_TM_dom"/>
</dbReference>
<evidence type="ECO:0000256" key="4">
    <source>
        <dbReference type="SAM" id="Phobius"/>
    </source>
</evidence>
<dbReference type="PIRSF" id="PIRSF015665">
    <property type="entry name" value="CHOPT"/>
    <property type="match status" value="1"/>
</dbReference>
<comment type="subcellular location">
    <subcellularLocation>
        <location evidence="1">Membrane</location>
    </subcellularLocation>
</comment>
<sequence length="427" mass="46554">MLPDIQQDGHYLTREEMLAMRHREYHYNAWSNTMLDPYMQPFWRWVVTFVPLWVAPSTLSISGLVCNVVATSITAFAAPTLTEPLPGWVCVINAISIFLYQTFDAIDGKQSYRTQNSEVEEYADHAVDSISVSLNAVMLAAALQLGDSPVLLGLNLMVGLSAFFAAHWAAHSTNSLIFGRVDVTEAQWSMIAMQLVSAATGGGGSAIWDKIIFESPTIRVRDLVGLATGTAMLVSFTSNMLVALNVLKTPLETNGVAIPRTPLTLWPLMTFSIICTGTISCFMNGLLTLQPIPTLLIIGLAMGKAGTTMIVQRLARRHGPTMDLISFSPMAFFALSLLTDTHYSTTFPIGAWTLVGILALNICIFHENVTSDMKTARGIDRFILVEEPGQEGPKDTGFYVAGGNLANVQADWKVFATDAARVKATYS</sequence>
<keyword evidence="3 4" id="KW-0472">Membrane</keyword>
<feature type="transmembrane region" description="Helical" evidence="4">
    <location>
        <begin position="85"/>
        <end position="103"/>
    </location>
</feature>
<evidence type="ECO:0000313" key="6">
    <source>
        <dbReference type="Proteomes" id="UP000225277"/>
    </source>
</evidence>
<dbReference type="Gene3D" id="1.20.120.1760">
    <property type="match status" value="1"/>
</dbReference>
<dbReference type="Proteomes" id="UP000225277">
    <property type="component" value="Unassembled WGS sequence"/>
</dbReference>
<dbReference type="OrthoDB" id="196717at2759"/>
<keyword evidence="4" id="KW-0812">Transmembrane</keyword>
<feature type="transmembrane region" description="Helical" evidence="4">
    <location>
        <begin position="265"/>
        <end position="286"/>
    </location>
</feature>
<keyword evidence="6" id="KW-1185">Reference proteome</keyword>
<evidence type="ECO:0000313" key="5">
    <source>
        <dbReference type="EMBL" id="CZT16531.1"/>
    </source>
</evidence>
<dbReference type="PANTHER" id="PTHR10414">
    <property type="entry name" value="ETHANOLAMINEPHOSPHOTRANSFERASE"/>
    <property type="match status" value="1"/>
</dbReference>
<dbReference type="STRING" id="112498.A0A2D3UNM0"/>
<dbReference type="GO" id="GO:0005789">
    <property type="term" value="C:endoplasmic reticulum membrane"/>
    <property type="evidence" value="ECO:0007669"/>
    <property type="project" value="TreeGrafter"/>
</dbReference>
<dbReference type="EMBL" id="FJUY01000002">
    <property type="protein sequence ID" value="CZT16531.1"/>
    <property type="molecule type" value="Genomic_DNA"/>
</dbReference>
<feature type="transmembrane region" description="Helical" evidence="4">
    <location>
        <begin position="349"/>
        <end position="369"/>
    </location>
</feature>
<evidence type="ECO:0000256" key="3">
    <source>
        <dbReference type="ARBA" id="ARBA00023136"/>
    </source>
</evidence>
<accession>A0A2D3UNM0</accession>
<evidence type="ECO:0008006" key="7">
    <source>
        <dbReference type="Google" id="ProtNLM"/>
    </source>
</evidence>
<dbReference type="GO" id="GO:0005794">
    <property type="term" value="C:Golgi apparatus"/>
    <property type="evidence" value="ECO:0007669"/>
    <property type="project" value="TreeGrafter"/>
</dbReference>
<feature type="transmembrane region" description="Helical" evidence="4">
    <location>
        <begin position="292"/>
        <end position="312"/>
    </location>
</feature>
<evidence type="ECO:0000256" key="1">
    <source>
        <dbReference type="ARBA" id="ARBA00004370"/>
    </source>
</evidence>
<reference evidence="5 6" key="1">
    <citation type="submission" date="2016-03" db="EMBL/GenBank/DDBJ databases">
        <authorList>
            <person name="Ploux O."/>
        </authorList>
    </citation>
    <scope>NUCLEOTIDE SEQUENCE [LARGE SCALE GENOMIC DNA]</scope>
    <source>
        <strain evidence="5 6">URUG2</strain>
    </source>
</reference>
<dbReference type="GO" id="GO:0004307">
    <property type="term" value="F:ethanolaminephosphotransferase activity"/>
    <property type="evidence" value="ECO:0007669"/>
    <property type="project" value="TreeGrafter"/>
</dbReference>
<dbReference type="GO" id="GO:0004142">
    <property type="term" value="F:diacylglycerol cholinephosphotransferase activity"/>
    <property type="evidence" value="ECO:0007669"/>
    <property type="project" value="TreeGrafter"/>
</dbReference>
<comment type="similarity">
    <text evidence="2">Belongs to the CDP-alcohol phosphatidyltransferase class-I family.</text>
</comment>
<gene>
    <name evidence="5" type="ORF">RCC_02366</name>
</gene>
<evidence type="ECO:0000256" key="2">
    <source>
        <dbReference type="ARBA" id="ARBA00010441"/>
    </source>
</evidence>
<organism evidence="5 6">
    <name type="scientific">Ramularia collo-cygni</name>
    <dbReference type="NCBI Taxonomy" id="112498"/>
    <lineage>
        <taxon>Eukaryota</taxon>
        <taxon>Fungi</taxon>
        <taxon>Dikarya</taxon>
        <taxon>Ascomycota</taxon>
        <taxon>Pezizomycotina</taxon>
        <taxon>Dothideomycetes</taxon>
        <taxon>Dothideomycetidae</taxon>
        <taxon>Mycosphaerellales</taxon>
        <taxon>Mycosphaerellaceae</taxon>
        <taxon>Ramularia</taxon>
    </lineage>
</organism>
<feature type="transmembrane region" description="Helical" evidence="4">
    <location>
        <begin position="150"/>
        <end position="170"/>
    </location>
</feature>
<keyword evidence="4" id="KW-1133">Transmembrane helix</keyword>
<dbReference type="GO" id="GO:0006646">
    <property type="term" value="P:phosphatidylethanolamine biosynthetic process"/>
    <property type="evidence" value="ECO:0007669"/>
    <property type="project" value="TreeGrafter"/>
</dbReference>
<feature type="transmembrane region" description="Helical" evidence="4">
    <location>
        <begin position="223"/>
        <end position="244"/>
    </location>
</feature>
<dbReference type="AlphaFoldDB" id="A0A2D3UNM0"/>